<dbReference type="eggNOG" id="KOG4596">
    <property type="taxonomic scope" value="Eukaryota"/>
</dbReference>
<evidence type="ECO:0000313" key="5">
    <source>
        <dbReference type="Proteomes" id="UP000006671"/>
    </source>
</evidence>
<name>D2W153_NAEGR</name>
<proteinExistence type="predicted"/>
<evidence type="ECO:0000256" key="1">
    <source>
        <dbReference type="SAM" id="MobiDB-lite"/>
    </source>
</evidence>
<dbReference type="PANTHER" id="PTHR21224:SF1">
    <property type="entry name" value="INTEGRATOR COMPLEX SUBUNIT 1"/>
    <property type="match status" value="1"/>
</dbReference>
<dbReference type="GeneID" id="8856802"/>
<evidence type="ECO:0000259" key="3">
    <source>
        <dbReference type="Pfam" id="PF22928"/>
    </source>
</evidence>
<feature type="compositionally biased region" description="Polar residues" evidence="1">
    <location>
        <begin position="1"/>
        <end position="19"/>
    </location>
</feature>
<dbReference type="OrthoDB" id="19938at2759"/>
<feature type="region of interest" description="Disordered" evidence="1">
    <location>
        <begin position="1"/>
        <end position="22"/>
    </location>
</feature>
<evidence type="ECO:0000259" key="2">
    <source>
        <dbReference type="Pfam" id="PF22927"/>
    </source>
</evidence>
<protein>
    <submittedName>
        <fullName evidence="4">Predicted protein</fullName>
    </submittedName>
</protein>
<dbReference type="EMBL" id="GG738921">
    <property type="protein sequence ID" value="EFC37171.1"/>
    <property type="molecule type" value="Genomic_DNA"/>
</dbReference>
<dbReference type="InterPro" id="IPR038902">
    <property type="entry name" value="INTS1"/>
</dbReference>
<sequence length="2246" mass="258498">MSKKSQMIDNSAIGGSSSGRMVPLGNANPNTNRTSPFEQAYMQQGGYSVPQNQQYASPFVQQQQQFGYHPTSFYVAPGSTGSSHGVVTSRNPSDNIQYQSTNQNALMIFNTMVQQFTQMNNLSADDKKKCAKIVNEFHNSNNTLQKESLIFACFDQMYLLFNSPQQQQQNDLRYIYVSMSYLAKKNVEVFDTINIKQKLLSYLFLTNKHFGTGAPPSGTGNPQGGTGGPNQPNVGASGPNAQTSVVKKGTYFCLICCDILFKLSNGLLNGSEMLQQGDVTSLLSGEDISSNSPSSSSEEWNWEFICALFNDSLEDRIWCEHEYAKEFVDNILSGIRDPETTTVVNDTEYANIPSRYNEYSTLTKVKEIVISILDQFRGNTKKRLENIIRFCTYCVKVREVRSFAAKNMESWLGNTNLQIVKYAKDLLTRMSFYIREDQPDMFQEGDRVAFDYIVNMKLKPNNIQTQVDAVANIVKNNVAFPVIALRKFLLMEAPPHHKSGNTFKNLLTIFKAIPSYRERHLGYTLQEMVASGDAEYFKTFKMLTRKIIKSSYYPPSQSASSAANATTGQFDFVDLCSSLFVEREQMKQQNLQTRKRWITNLFELVRMIILSIIISHNQKEVEDQELRFKVSLIQNDAIAWCRGKLPVYLGTDKDELNSFLQKFLFFDIQQLSDNNFMQAVLGELPPNPPVAFEQIRYWLEELPCEQASLLNIQEMALVDQNLKYADALFLLQTQVLKSAKFRYRMVATRQFLQTNNKPLPQVLNRPSLYVSSVDIIRNMLELCKYNSNIQPLDEKFTDEIVLRQWYWNSVLVSVIIISMNPQTLCEPIMSTFPTFRNIIEYLIKNQLQFMESDIESEYLVREERDIIERIFRKNNQPYENIMDTFMLHERTQVGNGERRVMPIAIQRDLRRYEVEFQLGRCLRGCRQPDLLMQMIQKEPNVSNAIAWIDSIIQISQDEAQVTIQVLPSSILCEYLVSILKRRNDTQNQNLIFQIIEKLKLYLRGSVQGDAVNVSTFFISRLANEDFMERKLSQYALCKLLDGSENNEYDWVLDIDKLQFVDTQILWETFSKLIMIETDINFLTSFIHLMQLKRLDFNLCLEVSNMLTKRRYFSEKLLVNNFREISLTLQEVFYMSFDIQTQSNIQTFVDPQELIVIQSMNSTLTSSINFLNGLLAFVSIIYSIPTLSTTDNFMQVLSLIQKSSYYYFENNPQDTRSLVSKEYALIFVGSHATNLVDIGVSMLNVTDMLLLLNGTHFLTDYSMCSIYSRLASVTEFFSYANSLQPNERQDIQSFLKMSILHGKNPDYAQLQQLILYSIEINMKEESEFNENICFDAFVRTENVENSTLMTDDEEFIIQSYSDDATFSHMYAFTANSLVELFASSRSKREEEIISILNFISFINHSTGLNSRVSDVERNSELLSSLVIALGNYYQDSTFFDEFHNGFGLYCLINISLHTNLLNEPASEWFNYLVKAFYCVNNQTYSLHLGNSILSSFVEHLDNTLQLETPNITSIAEDKDLSLYQYSIEMKSYDGEVQLKQDFESLSPLLVKLIGSGSSISEYIVKWIVENSTSNDLSMLSKLFSLMQPNDLQATLLSGLFLDSISQNDPSSYSKTTQNALFVSNPEFDSIRPYVSTFLMTSMIHSSSRQELTVHLNEIYKVSEKDLLVKSTLRFIQVYKAMTNIDDIYTNSRLKLPITLKSDICLFVTSCILSLLKENMNGSYDTTLLTMLSEYPYSDYLSLLVDIMSQSEKNLQVTVKFLMNQLDDEKSQTLLRWIYCCFPTQLSNELQKLDNLNELLTPIVSNESLCKNMTTSLDAMLHRLGHLLSYYSYTDNVEISNFAFSMFRQIAFLYPYLVIRYLDNILALIETNFSSSKTSTEELRPILRISTQILAILDALRPHLFNFKDILIQILETYFTILNQSSMIVNSDQHLFVEFVSKFMDFVCNYILFEGYKSNMDTLNFLANQKDLIIKIQEIFPEIPKIKYLLNILHQLDNIQEENAFLLINKKQFTLLPVTEEEIFQFRIRLNYNQFLTLQDSTVNSTFASHLTTNLNHRNVHHLNGGSNGTLNGSSSAIVVSSSSMAKEYSSKLHYNSSQLKSNNRMLMDTLTDIDSISQYEPGILVHFIPQLLDLLIVKSNRQVMEISYQLLIRCLQHDSKQHVTIIPFYLDCLVHENTNVKDIAIKYAYDLFPFCNTNESKQILLERLFIIAEKEPPRVLHANLNPTISQNAMRTLTKIIDMLIKIN</sequence>
<dbReference type="STRING" id="5762.D2W153"/>
<keyword evidence="5" id="KW-1185">Reference proteome</keyword>
<dbReference type="GO" id="GO:0032039">
    <property type="term" value="C:integrator complex"/>
    <property type="evidence" value="ECO:0007669"/>
    <property type="project" value="InterPro"/>
</dbReference>
<dbReference type="InterPro" id="IPR053965">
    <property type="entry name" value="INTS1_R4"/>
</dbReference>
<dbReference type="VEuPathDB" id="AmoebaDB:NAEGRDRAFT_53889"/>
<dbReference type="InterPro" id="IPR053964">
    <property type="entry name" value="INT1_R3"/>
</dbReference>
<organism evidence="5">
    <name type="scientific">Naegleria gruberi</name>
    <name type="common">Amoeba</name>
    <dbReference type="NCBI Taxonomy" id="5762"/>
    <lineage>
        <taxon>Eukaryota</taxon>
        <taxon>Discoba</taxon>
        <taxon>Heterolobosea</taxon>
        <taxon>Tetramitia</taxon>
        <taxon>Eutetramitia</taxon>
        <taxon>Vahlkampfiidae</taxon>
        <taxon>Naegleria</taxon>
    </lineage>
</organism>
<dbReference type="SUPFAM" id="SSF48371">
    <property type="entry name" value="ARM repeat"/>
    <property type="match status" value="1"/>
</dbReference>
<gene>
    <name evidence="4" type="ORF">NAEGRDRAFT_53889</name>
</gene>
<dbReference type="InParanoid" id="D2W153"/>
<dbReference type="KEGG" id="ngr:NAEGRDRAFT_53889"/>
<dbReference type="InterPro" id="IPR016024">
    <property type="entry name" value="ARM-type_fold"/>
</dbReference>
<dbReference type="Pfam" id="PF22928">
    <property type="entry name" value="INTS1_R4"/>
    <property type="match status" value="1"/>
</dbReference>
<accession>D2W153</accession>
<feature type="domain" description="Integrator complex subunit 1 R4" evidence="3">
    <location>
        <begin position="2101"/>
        <end position="2194"/>
    </location>
</feature>
<dbReference type="Proteomes" id="UP000006671">
    <property type="component" value="Unassembled WGS sequence"/>
</dbReference>
<dbReference type="RefSeq" id="XP_002669915.1">
    <property type="nucleotide sequence ID" value="XM_002669869.1"/>
</dbReference>
<feature type="domain" description="Integrator complex subunit 1 R3" evidence="2">
    <location>
        <begin position="1815"/>
        <end position="1979"/>
    </location>
</feature>
<reference evidence="4 5" key="1">
    <citation type="journal article" date="2010" name="Cell">
        <title>The genome of Naegleria gruberi illuminates early eukaryotic versatility.</title>
        <authorList>
            <person name="Fritz-Laylin L.K."/>
            <person name="Prochnik S.E."/>
            <person name="Ginger M.L."/>
            <person name="Dacks J.B."/>
            <person name="Carpenter M.L."/>
            <person name="Field M.C."/>
            <person name="Kuo A."/>
            <person name="Paredez A."/>
            <person name="Chapman J."/>
            <person name="Pham J."/>
            <person name="Shu S."/>
            <person name="Neupane R."/>
            <person name="Cipriano M."/>
            <person name="Mancuso J."/>
            <person name="Tu H."/>
            <person name="Salamov A."/>
            <person name="Lindquist E."/>
            <person name="Shapiro H."/>
            <person name="Lucas S."/>
            <person name="Grigoriev I.V."/>
            <person name="Cande W.Z."/>
            <person name="Fulton C."/>
            <person name="Rokhsar D.S."/>
            <person name="Dawson S.C."/>
        </authorList>
    </citation>
    <scope>NUCLEOTIDE SEQUENCE [LARGE SCALE GENOMIC DNA]</scope>
    <source>
        <strain evidence="4 5">NEG-M</strain>
    </source>
</reference>
<dbReference type="Pfam" id="PF22927">
    <property type="entry name" value="INT1_R3"/>
    <property type="match status" value="1"/>
</dbReference>
<dbReference type="OMA" id="PYLVIRY"/>
<dbReference type="GO" id="GO:0034474">
    <property type="term" value="P:U2 snRNA 3'-end processing"/>
    <property type="evidence" value="ECO:0007669"/>
    <property type="project" value="InterPro"/>
</dbReference>
<evidence type="ECO:0000313" key="4">
    <source>
        <dbReference type="EMBL" id="EFC37171.1"/>
    </source>
</evidence>
<feature type="region of interest" description="Disordered" evidence="1">
    <location>
        <begin position="214"/>
        <end position="240"/>
    </location>
</feature>
<dbReference type="PANTHER" id="PTHR21224">
    <property type="entry name" value="INTEGRATOR COMPLEX SUBUNIT 1"/>
    <property type="match status" value="1"/>
</dbReference>